<evidence type="ECO:0000256" key="2">
    <source>
        <dbReference type="ARBA" id="ARBA00022475"/>
    </source>
</evidence>
<evidence type="ECO:0000256" key="6">
    <source>
        <dbReference type="SAM" id="Phobius"/>
    </source>
</evidence>
<accession>A0A927GTS0</accession>
<reference evidence="7" key="1">
    <citation type="submission" date="2020-09" db="EMBL/GenBank/DDBJ databases">
        <title>A novel bacterium of genus Paenibacillus, isolated from South China Sea.</title>
        <authorList>
            <person name="Huang H."/>
            <person name="Mo K."/>
            <person name="Hu Y."/>
        </authorList>
    </citation>
    <scope>NUCLEOTIDE SEQUENCE</scope>
    <source>
        <strain evidence="7">IB182496</strain>
    </source>
</reference>
<keyword evidence="3 6" id="KW-0812">Transmembrane</keyword>
<sequence length="288" mass="30694">MIEIGWIASTTWHELLTPELLVVGGVLALLYAQVGNGYSDAQGGFVRLPRSRQACFYTGLLLLYASYGSVLAALADEAIDVYVLQVCLRYLAMVPLLLTGLPDRWRAGLLARLPGLRSGDPGDRAGLLATLVLFAGLAASLVPDLYNFLAVMVPLRLLLHAVLLLSSCVMWAYLLRRVPAAADSAAAAGAPVGARRGRHQLYKLLALGSAVLFPACLLMMSSGYAAYQHPLHLADAGVCLAPGFEAPQLAYRAGSTSTYGGLVLLVMQQLAFAVAIGLGGRRRRRQMT</sequence>
<keyword evidence="5 6" id="KW-0472">Membrane</keyword>
<comment type="subcellular location">
    <subcellularLocation>
        <location evidence="1">Cell membrane</location>
        <topology evidence="1">Multi-pass membrane protein</topology>
    </subcellularLocation>
</comment>
<dbReference type="InterPro" id="IPR019108">
    <property type="entry name" value="Caa3_assmbl_CtaG-rel"/>
</dbReference>
<gene>
    <name evidence="7" type="ORF">IDH44_19510</name>
</gene>
<dbReference type="AlphaFoldDB" id="A0A927GTS0"/>
<evidence type="ECO:0000256" key="4">
    <source>
        <dbReference type="ARBA" id="ARBA00022989"/>
    </source>
</evidence>
<feature type="transmembrane region" description="Helical" evidence="6">
    <location>
        <begin position="54"/>
        <end position="75"/>
    </location>
</feature>
<evidence type="ECO:0000256" key="3">
    <source>
        <dbReference type="ARBA" id="ARBA00022692"/>
    </source>
</evidence>
<dbReference type="Proteomes" id="UP000621560">
    <property type="component" value="Unassembled WGS sequence"/>
</dbReference>
<keyword evidence="2" id="KW-1003">Cell membrane</keyword>
<dbReference type="RefSeq" id="WP_190920496.1">
    <property type="nucleotide sequence ID" value="NZ_JACXIZ010000036.1"/>
</dbReference>
<comment type="caution">
    <text evidence="7">The sequence shown here is derived from an EMBL/GenBank/DDBJ whole genome shotgun (WGS) entry which is preliminary data.</text>
</comment>
<name>A0A927GTS0_9BACL</name>
<protein>
    <submittedName>
        <fullName evidence="7">Cytochrome c oxidase assembly protein</fullName>
    </submittedName>
</protein>
<feature type="transmembrane region" description="Helical" evidence="6">
    <location>
        <begin position="204"/>
        <end position="227"/>
    </location>
</feature>
<feature type="transmembrane region" description="Helical" evidence="6">
    <location>
        <begin position="148"/>
        <end position="174"/>
    </location>
</feature>
<feature type="transmembrane region" description="Helical" evidence="6">
    <location>
        <begin position="81"/>
        <end position="101"/>
    </location>
</feature>
<keyword evidence="4 6" id="KW-1133">Transmembrane helix</keyword>
<dbReference type="Pfam" id="PF09678">
    <property type="entry name" value="Caa3_CtaG"/>
    <property type="match status" value="1"/>
</dbReference>
<feature type="transmembrane region" description="Helical" evidence="6">
    <location>
        <begin position="122"/>
        <end position="142"/>
    </location>
</feature>
<evidence type="ECO:0000313" key="7">
    <source>
        <dbReference type="EMBL" id="MBD2847395.1"/>
    </source>
</evidence>
<feature type="transmembrane region" description="Helical" evidence="6">
    <location>
        <begin position="15"/>
        <end position="34"/>
    </location>
</feature>
<evidence type="ECO:0000313" key="8">
    <source>
        <dbReference type="Proteomes" id="UP000621560"/>
    </source>
</evidence>
<evidence type="ECO:0000256" key="1">
    <source>
        <dbReference type="ARBA" id="ARBA00004651"/>
    </source>
</evidence>
<organism evidence="7 8">
    <name type="scientific">Paenibacillus sabuli</name>
    <dbReference type="NCBI Taxonomy" id="2772509"/>
    <lineage>
        <taxon>Bacteria</taxon>
        <taxon>Bacillati</taxon>
        <taxon>Bacillota</taxon>
        <taxon>Bacilli</taxon>
        <taxon>Bacillales</taxon>
        <taxon>Paenibacillaceae</taxon>
        <taxon>Paenibacillus</taxon>
    </lineage>
</organism>
<dbReference type="EMBL" id="JACXIZ010000036">
    <property type="protein sequence ID" value="MBD2847395.1"/>
    <property type="molecule type" value="Genomic_DNA"/>
</dbReference>
<evidence type="ECO:0000256" key="5">
    <source>
        <dbReference type="ARBA" id="ARBA00023136"/>
    </source>
</evidence>
<feature type="transmembrane region" description="Helical" evidence="6">
    <location>
        <begin position="259"/>
        <end position="278"/>
    </location>
</feature>
<proteinExistence type="predicted"/>
<dbReference type="GO" id="GO:0005886">
    <property type="term" value="C:plasma membrane"/>
    <property type="evidence" value="ECO:0007669"/>
    <property type="project" value="UniProtKB-SubCell"/>
</dbReference>
<keyword evidence="8" id="KW-1185">Reference proteome</keyword>